<dbReference type="EMBL" id="ASGP02000008">
    <property type="protein sequence ID" value="KAH9494258.1"/>
    <property type="molecule type" value="Genomic_DNA"/>
</dbReference>
<comment type="caution">
    <text evidence="1">The sequence shown here is derived from an EMBL/GenBank/DDBJ whole genome shotgun (WGS) entry which is preliminary data.</text>
</comment>
<reference evidence="1" key="1">
    <citation type="submission" date="2013-05" db="EMBL/GenBank/DDBJ databases">
        <authorList>
            <person name="Yim A.K.Y."/>
            <person name="Chan T.F."/>
            <person name="Ji K.M."/>
            <person name="Liu X.Y."/>
            <person name="Zhou J.W."/>
            <person name="Li R.Q."/>
            <person name="Yang K.Y."/>
            <person name="Li J."/>
            <person name="Li M."/>
            <person name="Law P.T.W."/>
            <person name="Wu Y.L."/>
            <person name="Cai Z.L."/>
            <person name="Qin H."/>
            <person name="Bao Y."/>
            <person name="Leung R.K.K."/>
            <person name="Ng P.K.S."/>
            <person name="Zou J."/>
            <person name="Zhong X.J."/>
            <person name="Ran P.X."/>
            <person name="Zhong N.S."/>
            <person name="Liu Z.G."/>
            <person name="Tsui S.K.W."/>
        </authorList>
    </citation>
    <scope>NUCLEOTIDE SEQUENCE</scope>
    <source>
        <strain evidence="1">Derf</strain>
        <tissue evidence="1">Whole organism</tissue>
    </source>
</reference>
<dbReference type="AlphaFoldDB" id="A0A922HNY8"/>
<protein>
    <submittedName>
        <fullName evidence="1">Uncharacterized protein</fullName>
    </submittedName>
</protein>
<accession>A0A922HNY8</accession>
<proteinExistence type="predicted"/>
<reference evidence="1" key="2">
    <citation type="journal article" date="2022" name="Res Sq">
        <title>Comparative Genomics Reveals Insights into the Divergent Evolution of Astigmatic Mites and Household Pest Adaptations.</title>
        <authorList>
            <person name="Xiong Q."/>
            <person name="Wan A.T.-Y."/>
            <person name="Liu X.-Y."/>
            <person name="Fung C.S.-H."/>
            <person name="Xiao X."/>
            <person name="Malainual N."/>
            <person name="Hou J."/>
            <person name="Wang L."/>
            <person name="Wang M."/>
            <person name="Yang K."/>
            <person name="Cui Y."/>
            <person name="Leung E."/>
            <person name="Nong W."/>
            <person name="Shin S.-K."/>
            <person name="Au S."/>
            <person name="Jeong K.Y."/>
            <person name="Chew F.T."/>
            <person name="Hui J."/>
            <person name="Leung T.F."/>
            <person name="Tungtrongchitr A."/>
            <person name="Zhong N."/>
            <person name="Liu Z."/>
            <person name="Tsui S."/>
        </authorList>
    </citation>
    <scope>NUCLEOTIDE SEQUENCE</scope>
    <source>
        <strain evidence="1">Derf</strain>
        <tissue evidence="1">Whole organism</tissue>
    </source>
</reference>
<dbReference type="Proteomes" id="UP000790347">
    <property type="component" value="Unassembled WGS sequence"/>
</dbReference>
<gene>
    <name evidence="1" type="ORF">DERF_014954</name>
</gene>
<keyword evidence="2" id="KW-1185">Reference proteome</keyword>
<sequence>MKILKDEYFALALCTTLDDDCNSKTKLKKNIILHIERRILSRIDFENIFFVLFCFENVFINYSVYDYSDNRYQCYLVSIFF</sequence>
<organism evidence="1 2">
    <name type="scientific">Dermatophagoides farinae</name>
    <name type="common">American house dust mite</name>
    <dbReference type="NCBI Taxonomy" id="6954"/>
    <lineage>
        <taxon>Eukaryota</taxon>
        <taxon>Metazoa</taxon>
        <taxon>Ecdysozoa</taxon>
        <taxon>Arthropoda</taxon>
        <taxon>Chelicerata</taxon>
        <taxon>Arachnida</taxon>
        <taxon>Acari</taxon>
        <taxon>Acariformes</taxon>
        <taxon>Sarcoptiformes</taxon>
        <taxon>Astigmata</taxon>
        <taxon>Psoroptidia</taxon>
        <taxon>Analgoidea</taxon>
        <taxon>Pyroglyphidae</taxon>
        <taxon>Dermatophagoidinae</taxon>
        <taxon>Dermatophagoides</taxon>
    </lineage>
</organism>
<evidence type="ECO:0000313" key="1">
    <source>
        <dbReference type="EMBL" id="KAH9494258.1"/>
    </source>
</evidence>
<name>A0A922HNY8_DERFA</name>
<evidence type="ECO:0000313" key="2">
    <source>
        <dbReference type="Proteomes" id="UP000790347"/>
    </source>
</evidence>